<protein>
    <recommendedName>
        <fullName evidence="4">DUF2439 domain-containing protein</fullName>
    </recommendedName>
</protein>
<gene>
    <name evidence="2" type="ORF">C8R41DRAFT_870637</name>
</gene>
<sequence>MAIRTLQVLTDDSPSTEPLEVYEVFKEAAPFLDSSKFKQSPAIPIPFCLRFRKGSTMMRLVSPKELDPFASLRGQGVLPGTPKTILPPKTSHVIPLPSATRTPVVPPRALQRNREVESLKADASSFYSDNELPSGFPSIDTAPRASSSSKASVGRKEPKSKTTVKGSTSSSFKEDYIDDL</sequence>
<feature type="compositionally biased region" description="Low complexity" evidence="1">
    <location>
        <begin position="161"/>
        <end position="171"/>
    </location>
</feature>
<evidence type="ECO:0000256" key="1">
    <source>
        <dbReference type="SAM" id="MobiDB-lite"/>
    </source>
</evidence>
<evidence type="ECO:0000313" key="3">
    <source>
        <dbReference type="Proteomes" id="UP001150217"/>
    </source>
</evidence>
<organism evidence="2 3">
    <name type="scientific">Lentinula lateritia</name>
    <dbReference type="NCBI Taxonomy" id="40482"/>
    <lineage>
        <taxon>Eukaryota</taxon>
        <taxon>Fungi</taxon>
        <taxon>Dikarya</taxon>
        <taxon>Basidiomycota</taxon>
        <taxon>Agaricomycotina</taxon>
        <taxon>Agaricomycetes</taxon>
        <taxon>Agaricomycetidae</taxon>
        <taxon>Agaricales</taxon>
        <taxon>Marasmiineae</taxon>
        <taxon>Omphalotaceae</taxon>
        <taxon>Lentinula</taxon>
    </lineage>
</organism>
<evidence type="ECO:0008006" key="4">
    <source>
        <dbReference type="Google" id="ProtNLM"/>
    </source>
</evidence>
<dbReference type="EMBL" id="JANVFT010000088">
    <property type="protein sequence ID" value="KAJ4471187.1"/>
    <property type="molecule type" value="Genomic_DNA"/>
</dbReference>
<keyword evidence="3" id="KW-1185">Reference proteome</keyword>
<feature type="region of interest" description="Disordered" evidence="1">
    <location>
        <begin position="80"/>
        <end position="109"/>
    </location>
</feature>
<comment type="caution">
    <text evidence="2">The sequence shown here is derived from an EMBL/GenBank/DDBJ whole genome shotgun (WGS) entry which is preliminary data.</text>
</comment>
<accession>A0ABQ8V616</accession>
<evidence type="ECO:0000313" key="2">
    <source>
        <dbReference type="EMBL" id="KAJ4471187.1"/>
    </source>
</evidence>
<dbReference type="Proteomes" id="UP001150217">
    <property type="component" value="Unassembled WGS sequence"/>
</dbReference>
<name>A0ABQ8V616_9AGAR</name>
<reference evidence="2" key="1">
    <citation type="submission" date="2022-08" db="EMBL/GenBank/DDBJ databases">
        <title>A Global Phylogenomic Analysis of the Shiitake Genus Lentinula.</title>
        <authorList>
            <consortium name="DOE Joint Genome Institute"/>
            <person name="Sierra-Patev S."/>
            <person name="Min B."/>
            <person name="Naranjo-Ortiz M."/>
            <person name="Looney B."/>
            <person name="Konkel Z."/>
            <person name="Slot J.C."/>
            <person name="Sakamoto Y."/>
            <person name="Steenwyk J.L."/>
            <person name="Rokas A."/>
            <person name="Carro J."/>
            <person name="Camarero S."/>
            <person name="Ferreira P."/>
            <person name="Molpeceres G."/>
            <person name="Ruiz-Duenas F.J."/>
            <person name="Serrano A."/>
            <person name="Henrissat B."/>
            <person name="Drula E."/>
            <person name="Hughes K.W."/>
            <person name="Mata J.L."/>
            <person name="Ishikawa N.K."/>
            <person name="Vargas-Isla R."/>
            <person name="Ushijima S."/>
            <person name="Smith C.A."/>
            <person name="Ahrendt S."/>
            <person name="Andreopoulos W."/>
            <person name="He G."/>
            <person name="Labutti K."/>
            <person name="Lipzen A."/>
            <person name="Ng V."/>
            <person name="Riley R."/>
            <person name="Sandor L."/>
            <person name="Barry K."/>
            <person name="Martinez A.T."/>
            <person name="Xiao Y."/>
            <person name="Gibbons J.G."/>
            <person name="Terashima K."/>
            <person name="Grigoriev I.V."/>
            <person name="Hibbett D.S."/>
        </authorList>
    </citation>
    <scope>NUCLEOTIDE SEQUENCE</scope>
    <source>
        <strain evidence="2">RHP3577 ss4</strain>
    </source>
</reference>
<feature type="region of interest" description="Disordered" evidence="1">
    <location>
        <begin position="129"/>
        <end position="180"/>
    </location>
</feature>
<proteinExistence type="predicted"/>